<proteinExistence type="predicted"/>
<keyword evidence="1" id="KW-0812">Transmembrane</keyword>
<comment type="caution">
    <text evidence="2">The sequence shown here is derived from an EMBL/GenBank/DDBJ whole genome shotgun (WGS) entry which is preliminary data.</text>
</comment>
<reference evidence="2 3" key="1">
    <citation type="journal article" date="2021" name="BMC Biol.">
        <title>Horizontally acquired antibacterial genes associated with adaptive radiation of ladybird beetles.</title>
        <authorList>
            <person name="Li H.S."/>
            <person name="Tang X.F."/>
            <person name="Huang Y.H."/>
            <person name="Xu Z.Y."/>
            <person name="Chen M.L."/>
            <person name="Du X.Y."/>
            <person name="Qiu B.Y."/>
            <person name="Chen P.T."/>
            <person name="Zhang W."/>
            <person name="Slipinski A."/>
            <person name="Escalona H.E."/>
            <person name="Waterhouse R.M."/>
            <person name="Zwick A."/>
            <person name="Pang H."/>
        </authorList>
    </citation>
    <scope>NUCLEOTIDE SEQUENCE [LARGE SCALE GENOMIC DNA]</scope>
    <source>
        <strain evidence="2">SYSU2018</strain>
    </source>
</reference>
<keyword evidence="1" id="KW-1133">Transmembrane helix</keyword>
<gene>
    <name evidence="2" type="ORF">HHI36_019640</name>
</gene>
<protein>
    <submittedName>
        <fullName evidence="2">Uncharacterized protein</fullName>
    </submittedName>
</protein>
<keyword evidence="1" id="KW-0472">Membrane</keyword>
<accession>A0ABD2N7Z4</accession>
<evidence type="ECO:0000313" key="2">
    <source>
        <dbReference type="EMBL" id="KAL3274858.1"/>
    </source>
</evidence>
<dbReference type="Proteomes" id="UP001516400">
    <property type="component" value="Unassembled WGS sequence"/>
</dbReference>
<evidence type="ECO:0000313" key="3">
    <source>
        <dbReference type="Proteomes" id="UP001516400"/>
    </source>
</evidence>
<sequence>MNPLTILQCINIITQISTNPKDLIGVLSERDGLDFPSIRLNHRIKLPDESTFPRAINFFILDGFNDTQIENIVDIMRPFSWFDPRAKFLIVGTNFSSAMMKYIAKYYVINLTFLDSSCGNITTTCPYKTRSLQKIDTEASLIGYCDESLISMREDDFFPTKIPTNWKKTYLRLAHRNIPVFSRCVLCKNRYKGIESEIFITIFQYLDIRLKAEEFDVGPDTYFEVYNYEIDMIFGVFYQFWVFKSTEVTFPYLQEYVSWFIPMAPEIPRWKYIFHIFHKNVVIAFILTVLAISFLWSFKDYTTQRKTPMKLFFEMVWYPFKLFWDNLVDFIRRV</sequence>
<organism evidence="2 3">
    <name type="scientific">Cryptolaemus montrouzieri</name>
    <dbReference type="NCBI Taxonomy" id="559131"/>
    <lineage>
        <taxon>Eukaryota</taxon>
        <taxon>Metazoa</taxon>
        <taxon>Ecdysozoa</taxon>
        <taxon>Arthropoda</taxon>
        <taxon>Hexapoda</taxon>
        <taxon>Insecta</taxon>
        <taxon>Pterygota</taxon>
        <taxon>Neoptera</taxon>
        <taxon>Endopterygota</taxon>
        <taxon>Coleoptera</taxon>
        <taxon>Polyphaga</taxon>
        <taxon>Cucujiformia</taxon>
        <taxon>Coccinelloidea</taxon>
        <taxon>Coccinellidae</taxon>
        <taxon>Scymninae</taxon>
        <taxon>Scymnini</taxon>
        <taxon>Cryptolaemus</taxon>
    </lineage>
</organism>
<name>A0ABD2N7Z4_9CUCU</name>
<dbReference type="AlphaFoldDB" id="A0ABD2N7Z4"/>
<feature type="transmembrane region" description="Helical" evidence="1">
    <location>
        <begin position="281"/>
        <end position="298"/>
    </location>
</feature>
<evidence type="ECO:0000256" key="1">
    <source>
        <dbReference type="SAM" id="Phobius"/>
    </source>
</evidence>
<dbReference type="EMBL" id="JABFTP020000083">
    <property type="protein sequence ID" value="KAL3274858.1"/>
    <property type="molecule type" value="Genomic_DNA"/>
</dbReference>
<keyword evidence="3" id="KW-1185">Reference proteome</keyword>